<dbReference type="Proteomes" id="UP001175211">
    <property type="component" value="Unassembled WGS sequence"/>
</dbReference>
<dbReference type="PANTHER" id="PTHR12652">
    <property type="entry name" value="PEROXISOMAL BIOGENESIS FACTOR 11"/>
    <property type="match status" value="1"/>
</dbReference>
<dbReference type="Pfam" id="PF05648">
    <property type="entry name" value="PEX11"/>
    <property type="match status" value="1"/>
</dbReference>
<keyword evidence="3" id="KW-0576">Peroxisome</keyword>
<dbReference type="AlphaFoldDB" id="A0AA39U0E1"/>
<gene>
    <name evidence="6" type="ORF">EV420DRAFT_1616766</name>
</gene>
<accession>A0AA39U0E1</accession>
<dbReference type="RefSeq" id="XP_060338319.1">
    <property type="nucleotide sequence ID" value="XM_060475161.1"/>
</dbReference>
<dbReference type="PANTHER" id="PTHR12652:SF19">
    <property type="entry name" value="PEROXISOMAL BIOGENESIS FACTOR 11"/>
    <property type="match status" value="1"/>
</dbReference>
<comment type="subcellular location">
    <subcellularLocation>
        <location evidence="4">Peroxisome membrane</location>
    </subcellularLocation>
</comment>
<dbReference type="GeneID" id="85358709"/>
<dbReference type="EMBL" id="JAUEPS010000002">
    <property type="protein sequence ID" value="KAK0468044.1"/>
    <property type="molecule type" value="Genomic_DNA"/>
</dbReference>
<keyword evidence="7" id="KW-1185">Reference proteome</keyword>
<sequence>MSSISFPSPSPSHDTDDDGQFYSSMYDTSASFTMNPLSSHPPRTPRTSVVIYTEKTEEEQQEDGKAEVDIDYVDDDSDKMKEAEKRILREEVWREMVLTSNGRDKAFKLIQYSLRMYLYFHKSFTGRLLRSKTRSPWEQGLVKRLESTISGFSFSRKLLLLFNWLTPLTAIMAQNSAPIPFAASSSKAKPSRPLLHAILHAPPPVLLELVNAFADDMYALSLIGLLGKRTGERAGKFADWCWLLSTLVGLVENGVERQMIGGLQSEVESRLYKESMSGATAKSKPKISKIDEKELERLQKQDYWLQITRAKLVHGPDLPYDLFHFKRGREPVKAFTGLMAAILSSAKLFDRHKNSLAKALSVTL</sequence>
<keyword evidence="1" id="KW-0962">Peroxisome biogenesis</keyword>
<keyword evidence="2" id="KW-0472">Membrane</keyword>
<reference evidence="6" key="1">
    <citation type="submission" date="2023-06" db="EMBL/GenBank/DDBJ databases">
        <authorList>
            <consortium name="Lawrence Berkeley National Laboratory"/>
            <person name="Ahrendt S."/>
            <person name="Sahu N."/>
            <person name="Indic B."/>
            <person name="Wong-Bajracharya J."/>
            <person name="Merenyi Z."/>
            <person name="Ke H.-M."/>
            <person name="Monk M."/>
            <person name="Kocsube S."/>
            <person name="Drula E."/>
            <person name="Lipzen A."/>
            <person name="Balint B."/>
            <person name="Henrissat B."/>
            <person name="Andreopoulos B."/>
            <person name="Martin F.M."/>
            <person name="Harder C.B."/>
            <person name="Rigling D."/>
            <person name="Ford K.L."/>
            <person name="Foster G.D."/>
            <person name="Pangilinan J."/>
            <person name="Papanicolaou A."/>
            <person name="Barry K."/>
            <person name="LaButti K."/>
            <person name="Viragh M."/>
            <person name="Koriabine M."/>
            <person name="Yan M."/>
            <person name="Riley R."/>
            <person name="Champramary S."/>
            <person name="Plett K.L."/>
            <person name="Tsai I.J."/>
            <person name="Slot J."/>
            <person name="Sipos G."/>
            <person name="Plett J."/>
            <person name="Nagy L.G."/>
            <person name="Grigoriev I.V."/>
        </authorList>
    </citation>
    <scope>NUCLEOTIDE SEQUENCE</scope>
    <source>
        <strain evidence="6">CCBAS 213</strain>
    </source>
</reference>
<name>A0AA39U0E1_ARMTA</name>
<protein>
    <submittedName>
        <fullName evidence="6">Uncharacterized protein</fullName>
    </submittedName>
</protein>
<evidence type="ECO:0000256" key="2">
    <source>
        <dbReference type="ARBA" id="ARBA00023136"/>
    </source>
</evidence>
<evidence type="ECO:0000256" key="4">
    <source>
        <dbReference type="ARBA" id="ARBA00046271"/>
    </source>
</evidence>
<evidence type="ECO:0000256" key="3">
    <source>
        <dbReference type="ARBA" id="ARBA00023140"/>
    </source>
</evidence>
<organism evidence="6 7">
    <name type="scientific">Armillaria tabescens</name>
    <name type="common">Ringless honey mushroom</name>
    <name type="synonym">Agaricus tabescens</name>
    <dbReference type="NCBI Taxonomy" id="1929756"/>
    <lineage>
        <taxon>Eukaryota</taxon>
        <taxon>Fungi</taxon>
        <taxon>Dikarya</taxon>
        <taxon>Basidiomycota</taxon>
        <taxon>Agaricomycotina</taxon>
        <taxon>Agaricomycetes</taxon>
        <taxon>Agaricomycetidae</taxon>
        <taxon>Agaricales</taxon>
        <taxon>Marasmiineae</taxon>
        <taxon>Physalacriaceae</taxon>
        <taxon>Desarmillaria</taxon>
    </lineage>
</organism>
<dbReference type="InterPro" id="IPR008733">
    <property type="entry name" value="PEX11"/>
</dbReference>
<comment type="caution">
    <text evidence="6">The sequence shown here is derived from an EMBL/GenBank/DDBJ whole genome shotgun (WGS) entry which is preliminary data.</text>
</comment>
<evidence type="ECO:0000313" key="7">
    <source>
        <dbReference type="Proteomes" id="UP001175211"/>
    </source>
</evidence>
<evidence type="ECO:0000313" key="6">
    <source>
        <dbReference type="EMBL" id="KAK0468044.1"/>
    </source>
</evidence>
<evidence type="ECO:0000256" key="5">
    <source>
        <dbReference type="SAM" id="MobiDB-lite"/>
    </source>
</evidence>
<proteinExistence type="predicted"/>
<feature type="region of interest" description="Disordered" evidence="5">
    <location>
        <begin position="1"/>
        <end position="24"/>
    </location>
</feature>
<evidence type="ECO:0000256" key="1">
    <source>
        <dbReference type="ARBA" id="ARBA00022593"/>
    </source>
</evidence>
<dbReference type="GO" id="GO:0016559">
    <property type="term" value="P:peroxisome fission"/>
    <property type="evidence" value="ECO:0007669"/>
    <property type="project" value="InterPro"/>
</dbReference>
<dbReference type="GO" id="GO:0005778">
    <property type="term" value="C:peroxisomal membrane"/>
    <property type="evidence" value="ECO:0007669"/>
    <property type="project" value="UniProtKB-SubCell"/>
</dbReference>